<sequence length="125" mass="14258">MSVKKGLIFGLLFGFLALGYIAMQRATPAHKEERIYKAIKVYSPYQLEKRMGGLTIINTQTGDKEKPSAAEVLHRLDELDKEWGKSHLRVDGSDLLILGENNQTIVKIFIQGEKEREFLRSFYGI</sequence>
<gene>
    <name evidence="1" type="ORF">M947_05585</name>
</gene>
<proteinExistence type="predicted"/>
<evidence type="ECO:0000313" key="2">
    <source>
        <dbReference type="Proteomes" id="UP000015520"/>
    </source>
</evidence>
<dbReference type="PATRIC" id="fig|1172190.3.peg.1090"/>
<dbReference type="AlphaFoldDB" id="T0JEN9"/>
<dbReference type="EMBL" id="AUPZ01000007">
    <property type="protein sequence ID" value="EQB39465.1"/>
    <property type="molecule type" value="Genomic_DNA"/>
</dbReference>
<dbReference type="OrthoDB" id="5348017at2"/>
<dbReference type="Proteomes" id="UP000015520">
    <property type="component" value="Unassembled WGS sequence"/>
</dbReference>
<dbReference type="STRING" id="1172190.M947_05585"/>
<evidence type="ECO:0000313" key="1">
    <source>
        <dbReference type="EMBL" id="EQB39465.1"/>
    </source>
</evidence>
<reference evidence="1 2" key="1">
    <citation type="submission" date="2013-07" db="EMBL/GenBank/DDBJ databases">
        <title>Sulfurimonas hongkongensis AST-10 Genome Sequencing.</title>
        <authorList>
            <person name="Cai L."/>
            <person name="Zhang T."/>
        </authorList>
    </citation>
    <scope>NUCLEOTIDE SEQUENCE [LARGE SCALE GENOMIC DNA]</scope>
    <source>
        <strain evidence="1 2">AST-10</strain>
    </source>
</reference>
<keyword evidence="2" id="KW-1185">Reference proteome</keyword>
<organism evidence="1 2">
    <name type="scientific">Sulfurimonas hongkongensis</name>
    <dbReference type="NCBI Taxonomy" id="1172190"/>
    <lineage>
        <taxon>Bacteria</taxon>
        <taxon>Pseudomonadati</taxon>
        <taxon>Campylobacterota</taxon>
        <taxon>Epsilonproteobacteria</taxon>
        <taxon>Campylobacterales</taxon>
        <taxon>Sulfurimonadaceae</taxon>
        <taxon>Sulfurimonas</taxon>
    </lineage>
</organism>
<dbReference type="eggNOG" id="ENOG503136D">
    <property type="taxonomic scope" value="Bacteria"/>
</dbReference>
<comment type="caution">
    <text evidence="1">The sequence shown here is derived from an EMBL/GenBank/DDBJ whole genome shotgun (WGS) entry which is preliminary data.</text>
</comment>
<accession>T0JEN9</accession>
<name>T0JEN9_9BACT</name>
<protein>
    <submittedName>
        <fullName evidence="1">Uncharacterized protein</fullName>
    </submittedName>
</protein>
<dbReference type="RefSeq" id="WP_021287385.1">
    <property type="nucleotide sequence ID" value="NZ_AUPZ01000007.1"/>
</dbReference>